<dbReference type="EMBL" id="JAKOGI010001873">
    <property type="protein sequence ID" value="KAJ8423762.1"/>
    <property type="molecule type" value="Genomic_DNA"/>
</dbReference>
<protein>
    <submittedName>
        <fullName evidence="1">Uncharacterized protein</fullName>
    </submittedName>
</protein>
<reference evidence="1" key="1">
    <citation type="submission" date="2022-04" db="EMBL/GenBank/DDBJ databases">
        <title>Carnegiea gigantea Genome sequencing and assembly v2.</title>
        <authorList>
            <person name="Copetti D."/>
            <person name="Sanderson M.J."/>
            <person name="Burquez A."/>
            <person name="Wojciechowski M.F."/>
        </authorList>
    </citation>
    <scope>NUCLEOTIDE SEQUENCE</scope>
    <source>
        <strain evidence="1">SGP5-SGP5p</strain>
        <tissue evidence="1">Aerial part</tissue>
    </source>
</reference>
<accession>A0A9Q1GQT3</accession>
<evidence type="ECO:0000313" key="1">
    <source>
        <dbReference type="EMBL" id="KAJ8423762.1"/>
    </source>
</evidence>
<sequence length="210" mass="23603">MTDQITSPQQDQEEDALSLCDLPIHGTLHSSSIDGHKASNDEPFEFFPSDFSSQEANHVLFCGKIIRPKEIPSYKKEGTALGYGRLARHGSQKRRSRFKWCFFLVFGLQKFSAPKMTDLADMRNRLSRRSPKSLEEMFEKSTSYNSQEPLLCPSISLVRGLPHTPGQEPSLLTQPAIEEPSLRSSIVTQIGLPSHSLAAFLSHIRTRRSS</sequence>
<dbReference type="Proteomes" id="UP001153076">
    <property type="component" value="Unassembled WGS sequence"/>
</dbReference>
<comment type="caution">
    <text evidence="1">The sequence shown here is derived from an EMBL/GenBank/DDBJ whole genome shotgun (WGS) entry which is preliminary data.</text>
</comment>
<proteinExistence type="predicted"/>
<keyword evidence="2" id="KW-1185">Reference proteome</keyword>
<gene>
    <name evidence="1" type="ORF">Cgig2_021082</name>
</gene>
<dbReference type="PANTHER" id="PTHR34130:SF5">
    <property type="entry name" value="OS08G0243800 PROTEIN"/>
    <property type="match status" value="1"/>
</dbReference>
<name>A0A9Q1GQT3_9CARY</name>
<dbReference type="PANTHER" id="PTHR34130">
    <property type="entry name" value="OS08G0243800 PROTEIN"/>
    <property type="match status" value="1"/>
</dbReference>
<organism evidence="1 2">
    <name type="scientific">Carnegiea gigantea</name>
    <dbReference type="NCBI Taxonomy" id="171969"/>
    <lineage>
        <taxon>Eukaryota</taxon>
        <taxon>Viridiplantae</taxon>
        <taxon>Streptophyta</taxon>
        <taxon>Embryophyta</taxon>
        <taxon>Tracheophyta</taxon>
        <taxon>Spermatophyta</taxon>
        <taxon>Magnoliopsida</taxon>
        <taxon>eudicotyledons</taxon>
        <taxon>Gunneridae</taxon>
        <taxon>Pentapetalae</taxon>
        <taxon>Caryophyllales</taxon>
        <taxon>Cactineae</taxon>
        <taxon>Cactaceae</taxon>
        <taxon>Cactoideae</taxon>
        <taxon>Echinocereeae</taxon>
        <taxon>Carnegiea</taxon>
    </lineage>
</organism>
<dbReference type="AlphaFoldDB" id="A0A9Q1GQT3"/>
<evidence type="ECO:0000313" key="2">
    <source>
        <dbReference type="Proteomes" id="UP001153076"/>
    </source>
</evidence>